<dbReference type="Gene3D" id="1.10.540.10">
    <property type="entry name" value="Acyl-CoA dehydrogenase/oxidase, N-terminal domain"/>
    <property type="match status" value="1"/>
</dbReference>
<name>A0A511MHK8_9NOCA</name>
<dbReference type="GO" id="GO:0003995">
    <property type="term" value="F:acyl-CoA dehydrogenase activity"/>
    <property type="evidence" value="ECO:0007669"/>
    <property type="project" value="TreeGrafter"/>
</dbReference>
<keyword evidence="1" id="KW-0285">Flavoprotein</keyword>
<gene>
    <name evidence="5" type="ORF">NN4_46730</name>
</gene>
<evidence type="ECO:0000256" key="1">
    <source>
        <dbReference type="ARBA" id="ARBA00022630"/>
    </source>
</evidence>
<dbReference type="InterPro" id="IPR009100">
    <property type="entry name" value="AcylCoA_DH/oxidase_NM_dom_sf"/>
</dbReference>
<organism evidence="5 6">
    <name type="scientific">Nocardia ninae NBRC 108245</name>
    <dbReference type="NCBI Taxonomy" id="1210091"/>
    <lineage>
        <taxon>Bacteria</taxon>
        <taxon>Bacillati</taxon>
        <taxon>Actinomycetota</taxon>
        <taxon>Actinomycetes</taxon>
        <taxon>Mycobacteriales</taxon>
        <taxon>Nocardiaceae</taxon>
        <taxon>Nocardia</taxon>
    </lineage>
</organism>
<feature type="domain" description="Acyl-CoA oxidase/dehydrogenase middle" evidence="4">
    <location>
        <begin position="127"/>
        <end position="214"/>
    </location>
</feature>
<dbReference type="SUPFAM" id="SSF47203">
    <property type="entry name" value="Acyl-CoA dehydrogenase C-terminal domain-like"/>
    <property type="match status" value="1"/>
</dbReference>
<evidence type="ECO:0000256" key="2">
    <source>
        <dbReference type="ARBA" id="ARBA00022827"/>
    </source>
</evidence>
<keyword evidence="3" id="KW-0560">Oxidoreductase</keyword>
<dbReference type="PANTHER" id="PTHR43884">
    <property type="entry name" value="ACYL-COA DEHYDROGENASE"/>
    <property type="match status" value="1"/>
</dbReference>
<sequence length="375" mass="40566">MILDEEALRTTEELVPGLLADVAAYSLIDLEENPSNGIDAFRKSKAPGLLVPEVHGGKGATALQALNFTVALGAVAPSLTVAATMHNFTLASMRAFEDKFHGMEWVIMDAIAHESLLVSSAGAEGRSGEGQLTPKTTAVRRGDDWVINGSKKPCSLSRSMDLLSASVQLIEDGHPPRLGMVLVPANVDGIEIRPFWNSPVLRGTESDEVLLKDVVVPDQLVMKVEEGDRISFDEVQRIGLTWFTLLVSATYLGMATTLVQRLFESGKGTAQARSEAATELRAALLGLERIAMTLDSPAKPQMLFDALVMRYAVQDSVQRCVRRSTEVLGGMEFINNPAIGYLNAATQAFAFHPPTRNSMWGALDEAFRGNSLEIV</sequence>
<evidence type="ECO:0000313" key="6">
    <source>
        <dbReference type="Proteomes" id="UP000321424"/>
    </source>
</evidence>
<dbReference type="GO" id="GO:0050660">
    <property type="term" value="F:flavin adenine dinucleotide binding"/>
    <property type="evidence" value="ECO:0007669"/>
    <property type="project" value="InterPro"/>
</dbReference>
<dbReference type="EMBL" id="BJXA01000033">
    <property type="protein sequence ID" value="GEM40154.1"/>
    <property type="molecule type" value="Genomic_DNA"/>
</dbReference>
<evidence type="ECO:0000256" key="3">
    <source>
        <dbReference type="ARBA" id="ARBA00023002"/>
    </source>
</evidence>
<proteinExistence type="predicted"/>
<reference evidence="5 6" key="1">
    <citation type="submission" date="2019-07" db="EMBL/GenBank/DDBJ databases">
        <title>Whole genome shotgun sequence of Nocardia ninae NBRC 108245.</title>
        <authorList>
            <person name="Hosoyama A."/>
            <person name="Uohara A."/>
            <person name="Ohji S."/>
            <person name="Ichikawa N."/>
        </authorList>
    </citation>
    <scope>NUCLEOTIDE SEQUENCE [LARGE SCALE GENOMIC DNA]</scope>
    <source>
        <strain evidence="5 6">NBRC 108245</strain>
    </source>
</reference>
<dbReference type="InterPro" id="IPR046373">
    <property type="entry name" value="Acyl-CoA_Oxase/DH_mid-dom_sf"/>
</dbReference>
<dbReference type="Gene3D" id="2.40.110.10">
    <property type="entry name" value="Butyryl-CoA Dehydrogenase, subunit A, domain 2"/>
    <property type="match status" value="1"/>
</dbReference>
<evidence type="ECO:0000313" key="5">
    <source>
        <dbReference type="EMBL" id="GEM40154.1"/>
    </source>
</evidence>
<keyword evidence="2" id="KW-0274">FAD</keyword>
<evidence type="ECO:0000259" key="4">
    <source>
        <dbReference type="Pfam" id="PF02770"/>
    </source>
</evidence>
<dbReference type="PANTHER" id="PTHR43884:SF20">
    <property type="entry name" value="ACYL-COA DEHYDROGENASE FADE28"/>
    <property type="match status" value="1"/>
</dbReference>
<dbReference type="Pfam" id="PF02770">
    <property type="entry name" value="Acyl-CoA_dh_M"/>
    <property type="match status" value="1"/>
</dbReference>
<accession>A0A511MHK8</accession>
<keyword evidence="6" id="KW-1185">Reference proteome</keyword>
<dbReference type="AlphaFoldDB" id="A0A511MHK8"/>
<dbReference type="OrthoDB" id="2986495at2"/>
<comment type="caution">
    <text evidence="5">The sequence shown here is derived from an EMBL/GenBank/DDBJ whole genome shotgun (WGS) entry which is preliminary data.</text>
</comment>
<dbReference type="InterPro" id="IPR036250">
    <property type="entry name" value="AcylCo_DH-like_C"/>
</dbReference>
<dbReference type="RefSeq" id="WP_147135040.1">
    <property type="nucleotide sequence ID" value="NZ_BJXA01000033.1"/>
</dbReference>
<dbReference type="SUPFAM" id="SSF56645">
    <property type="entry name" value="Acyl-CoA dehydrogenase NM domain-like"/>
    <property type="match status" value="1"/>
</dbReference>
<dbReference type="InterPro" id="IPR037069">
    <property type="entry name" value="AcylCoA_DH/ox_N_sf"/>
</dbReference>
<protein>
    <submittedName>
        <fullName evidence="5">Putative oxidoreductase</fullName>
    </submittedName>
</protein>
<dbReference type="InterPro" id="IPR006091">
    <property type="entry name" value="Acyl-CoA_Oxase/DH_mid-dom"/>
</dbReference>
<dbReference type="Proteomes" id="UP000321424">
    <property type="component" value="Unassembled WGS sequence"/>
</dbReference>